<comment type="similarity">
    <text evidence="1 2">Belongs to the outer membrane factor (OMF) (TC 1.B.17) family.</text>
</comment>
<keyword evidence="2" id="KW-0812">Transmembrane</keyword>
<evidence type="ECO:0000313" key="4">
    <source>
        <dbReference type="Proteomes" id="UP000253951"/>
    </source>
</evidence>
<dbReference type="PANTHER" id="PTHR30203:SF33">
    <property type="entry name" value="BLR4455 PROTEIN"/>
    <property type="match status" value="1"/>
</dbReference>
<keyword evidence="2" id="KW-0564">Palmitate</keyword>
<sequence>MKFIKTYRIIAVTGIALLMQSCFSAKTYERPDVQAENLYRTEVVAKDSTSMANISWEKMFTDPVLQKHINKGLQNNFDIRIAMQNITAANAYLKQAKTGYFPTLSGTGQWTHQEFAKNSQFGSLFSNLDQYELSGSLSWEADIWGKIRSNKRAAGASYLQTIAANQAVKTQVITNIAATYYQLLSLDAQLEVAQKTLDNRNESVETILALKEAGSVNEVGVKQTEAQKYSTELIIEDLKNNIVLMENYMSLLLGEAPTKVERTTLVEQELNPEIKLGYSASLLRNRPDVVAAEYGLVNAFELTNVARSNFYPSLTVTASGGLQSIDLKEWFSANSIFANVITGLTQPIFNGRKIRTQYEVSKTQQEQAYIQFEQTLVTAGKEVSDALANYTNETKKLTIREKQVDALVKAADYSDELLDYGLVNYLEVLTAKDNALNSELSLIDNKYQQYQAIINLYKALGGGWQ</sequence>
<reference evidence="3 4" key="1">
    <citation type="submission" date="2018-07" db="EMBL/GenBank/DDBJ databases">
        <title>Complete genome sequence of Flavobacterium arcticum type strain SM1502T.</title>
        <authorList>
            <person name="Li Y."/>
            <person name="Li D.-D."/>
        </authorList>
    </citation>
    <scope>NUCLEOTIDE SEQUENCE [LARGE SCALE GENOMIC DNA]</scope>
    <source>
        <strain evidence="3 4">SM1502</strain>
    </source>
</reference>
<comment type="subcellular location">
    <subcellularLocation>
        <location evidence="2">Cell membrane</location>
        <topology evidence="2">Lipid-anchor</topology>
    </subcellularLocation>
</comment>
<dbReference type="PROSITE" id="PS51257">
    <property type="entry name" value="PROKAR_LIPOPROTEIN"/>
    <property type="match status" value="1"/>
</dbReference>
<feature type="signal peptide" evidence="2">
    <location>
        <begin position="1"/>
        <end position="24"/>
    </location>
</feature>
<keyword evidence="2" id="KW-0449">Lipoprotein</keyword>
<dbReference type="GO" id="GO:0015562">
    <property type="term" value="F:efflux transmembrane transporter activity"/>
    <property type="evidence" value="ECO:0007669"/>
    <property type="project" value="InterPro"/>
</dbReference>
<keyword evidence="2" id="KW-0472">Membrane</keyword>
<evidence type="ECO:0000256" key="1">
    <source>
        <dbReference type="ARBA" id="ARBA00007613"/>
    </source>
</evidence>
<dbReference type="EMBL" id="CP031188">
    <property type="protein sequence ID" value="AXG73987.1"/>
    <property type="molecule type" value="Genomic_DNA"/>
</dbReference>
<proteinExistence type="inferred from homology"/>
<organism evidence="3 4">
    <name type="scientific">Flavobacterium arcticum</name>
    <dbReference type="NCBI Taxonomy" id="1784713"/>
    <lineage>
        <taxon>Bacteria</taxon>
        <taxon>Pseudomonadati</taxon>
        <taxon>Bacteroidota</taxon>
        <taxon>Flavobacteriia</taxon>
        <taxon>Flavobacteriales</taxon>
        <taxon>Flavobacteriaceae</taxon>
        <taxon>Flavobacterium</taxon>
    </lineage>
</organism>
<dbReference type="InterPro" id="IPR003423">
    <property type="entry name" value="OMP_efflux"/>
</dbReference>
<dbReference type="AlphaFoldDB" id="A0A345HBM7"/>
<dbReference type="PANTHER" id="PTHR30203">
    <property type="entry name" value="OUTER MEMBRANE CATION EFFLUX PROTEIN"/>
    <property type="match status" value="1"/>
</dbReference>
<feature type="chain" id="PRO_5016484441" evidence="2">
    <location>
        <begin position="25"/>
        <end position="465"/>
    </location>
</feature>
<dbReference type="Proteomes" id="UP000253951">
    <property type="component" value="Chromosome"/>
</dbReference>
<dbReference type="Gene3D" id="1.20.1600.10">
    <property type="entry name" value="Outer membrane efflux proteins (OEP)"/>
    <property type="match status" value="1"/>
</dbReference>
<dbReference type="Gene3D" id="2.20.200.10">
    <property type="entry name" value="Outer membrane efflux proteins (OEP)"/>
    <property type="match status" value="1"/>
</dbReference>
<evidence type="ECO:0000256" key="2">
    <source>
        <dbReference type="RuleBase" id="RU362097"/>
    </source>
</evidence>
<dbReference type="Pfam" id="PF02321">
    <property type="entry name" value="OEP"/>
    <property type="match status" value="2"/>
</dbReference>
<keyword evidence="4" id="KW-1185">Reference proteome</keyword>
<dbReference type="KEGG" id="fat:DVK85_06910"/>
<dbReference type="GO" id="GO:0005886">
    <property type="term" value="C:plasma membrane"/>
    <property type="evidence" value="ECO:0007669"/>
    <property type="project" value="UniProtKB-SubCell"/>
</dbReference>
<keyword evidence="2" id="KW-0732">Signal</keyword>
<dbReference type="RefSeq" id="WP_114677746.1">
    <property type="nucleotide sequence ID" value="NZ_CP031188.1"/>
</dbReference>
<name>A0A345HBM7_9FLAO</name>
<keyword evidence="2" id="KW-1134">Transmembrane beta strand</keyword>
<dbReference type="SUPFAM" id="SSF56954">
    <property type="entry name" value="Outer membrane efflux proteins (OEP)"/>
    <property type="match status" value="1"/>
</dbReference>
<accession>A0A345HBM7</accession>
<dbReference type="NCBIfam" id="TIGR01845">
    <property type="entry name" value="outer_NodT"/>
    <property type="match status" value="1"/>
</dbReference>
<gene>
    <name evidence="3" type="ORF">DVK85_06910</name>
</gene>
<dbReference type="InterPro" id="IPR010131">
    <property type="entry name" value="MdtP/NodT-like"/>
</dbReference>
<dbReference type="OrthoDB" id="9770517at2"/>
<evidence type="ECO:0000313" key="3">
    <source>
        <dbReference type="EMBL" id="AXG73987.1"/>
    </source>
</evidence>
<protein>
    <submittedName>
        <fullName evidence="3">TolC family protein</fullName>
    </submittedName>
</protein>